<dbReference type="Gene3D" id="2.30.110.10">
    <property type="entry name" value="Electron Transport, Fmn-binding Protein, Chain A"/>
    <property type="match status" value="1"/>
</dbReference>
<dbReference type="SUPFAM" id="SSF50475">
    <property type="entry name" value="FMN-binding split barrel"/>
    <property type="match status" value="1"/>
</dbReference>
<sequence length="207" mass="22691">MFYEPSKGHPLPWDPFKAIVAPRPIGWISTVDRDGRANLAPYSFFSIVQGRPPMVSFASEGLKDSVVNARDTGEFVANLVTAKNIDAMNASSKSLPHGESEFEYAELETAPSSLVKPPRVRSSPASLECVVTDFFVLKDRSGRALDGFLVIGEVIGVHIDHALLQDGRFMTENAEVVARCGYRDYANVTDMFTLIRPDDRDGSLPGL</sequence>
<keyword evidence="3" id="KW-1185">Reference proteome</keyword>
<dbReference type="Pfam" id="PF01613">
    <property type="entry name" value="Flavin_Reduct"/>
    <property type="match status" value="1"/>
</dbReference>
<evidence type="ECO:0000313" key="2">
    <source>
        <dbReference type="EMBL" id="MBS3652490.1"/>
    </source>
</evidence>
<dbReference type="PANTHER" id="PTHR43812:SF2">
    <property type="entry name" value="FLAVIN REDUCTASE LIKE DOMAIN-CONTAINING PROTEIN"/>
    <property type="match status" value="1"/>
</dbReference>
<dbReference type="GO" id="GO:0010181">
    <property type="term" value="F:FMN binding"/>
    <property type="evidence" value="ECO:0007669"/>
    <property type="project" value="InterPro"/>
</dbReference>
<dbReference type="SMART" id="SM00903">
    <property type="entry name" value="Flavin_Reduct"/>
    <property type="match status" value="1"/>
</dbReference>
<protein>
    <submittedName>
        <fullName evidence="2">Flavin reductase family protein</fullName>
    </submittedName>
</protein>
<feature type="domain" description="Flavin reductase like" evidence="1">
    <location>
        <begin position="18"/>
        <end position="171"/>
    </location>
</feature>
<dbReference type="InterPro" id="IPR002563">
    <property type="entry name" value="Flavin_Rdtase-like_dom"/>
</dbReference>
<dbReference type="EMBL" id="JAGWCR010000028">
    <property type="protein sequence ID" value="MBS3652490.1"/>
    <property type="molecule type" value="Genomic_DNA"/>
</dbReference>
<gene>
    <name evidence="2" type="ORF">KEU06_28300</name>
</gene>
<evidence type="ECO:0000259" key="1">
    <source>
        <dbReference type="SMART" id="SM00903"/>
    </source>
</evidence>
<accession>A0A942IBP0</accession>
<reference evidence="2" key="1">
    <citation type="submission" date="2021-04" db="EMBL/GenBank/DDBJ databases">
        <title>Pseudaminobacter soli sp. nov., isolated from paddy soil contaminated by heavy metals.</title>
        <authorList>
            <person name="Zhang K."/>
        </authorList>
    </citation>
    <scope>NUCLEOTIDE SEQUENCE</scope>
    <source>
        <strain evidence="2">19-2017</strain>
    </source>
</reference>
<dbReference type="Proteomes" id="UP000680348">
    <property type="component" value="Unassembled WGS sequence"/>
</dbReference>
<proteinExistence type="predicted"/>
<evidence type="ECO:0000313" key="3">
    <source>
        <dbReference type="Proteomes" id="UP000680348"/>
    </source>
</evidence>
<dbReference type="GO" id="GO:0016646">
    <property type="term" value="F:oxidoreductase activity, acting on the CH-NH group of donors, NAD or NADP as acceptor"/>
    <property type="evidence" value="ECO:0007669"/>
    <property type="project" value="UniProtKB-ARBA"/>
</dbReference>
<dbReference type="InterPro" id="IPR012349">
    <property type="entry name" value="Split_barrel_FMN-bd"/>
</dbReference>
<dbReference type="AlphaFoldDB" id="A0A942IBP0"/>
<comment type="caution">
    <text evidence="2">The sequence shown here is derived from an EMBL/GenBank/DDBJ whole genome shotgun (WGS) entry which is preliminary data.</text>
</comment>
<name>A0A942IBP0_9HYPH</name>
<dbReference type="PANTHER" id="PTHR43812">
    <property type="entry name" value="BLR2425 PROTEIN"/>
    <property type="match status" value="1"/>
</dbReference>
<organism evidence="2 3">
    <name type="scientific">Pseudaminobacter soli</name>
    <name type="common">ex Zhang et al. 2022</name>
    <dbReference type="NCBI Taxonomy" id="2831468"/>
    <lineage>
        <taxon>Bacteria</taxon>
        <taxon>Pseudomonadati</taxon>
        <taxon>Pseudomonadota</taxon>
        <taxon>Alphaproteobacteria</taxon>
        <taxon>Hyphomicrobiales</taxon>
        <taxon>Phyllobacteriaceae</taxon>
        <taxon>Pseudaminobacter</taxon>
    </lineage>
</organism>
<dbReference type="RefSeq" id="WP_188258044.1">
    <property type="nucleotide sequence ID" value="NZ_JABVCF010000028.1"/>
</dbReference>